<sequence>MEKPVSPSNPILYKDDIYFSGAKFFRKFKDYMVKYENE</sequence>
<evidence type="ECO:0000313" key="1">
    <source>
        <dbReference type="EMBL" id="SFV62441.1"/>
    </source>
</evidence>
<name>A0A1W1C9S4_9ZZZZ</name>
<proteinExistence type="predicted"/>
<reference evidence="1" key="1">
    <citation type="submission" date="2016-10" db="EMBL/GenBank/DDBJ databases">
        <authorList>
            <person name="de Groot N.N."/>
        </authorList>
    </citation>
    <scope>NUCLEOTIDE SEQUENCE</scope>
</reference>
<dbReference type="AlphaFoldDB" id="A0A1W1C9S4"/>
<organism evidence="1">
    <name type="scientific">hydrothermal vent metagenome</name>
    <dbReference type="NCBI Taxonomy" id="652676"/>
    <lineage>
        <taxon>unclassified sequences</taxon>
        <taxon>metagenomes</taxon>
        <taxon>ecological metagenomes</taxon>
    </lineage>
</organism>
<protein>
    <submittedName>
        <fullName evidence="1">Uncharacterized protein</fullName>
    </submittedName>
</protein>
<accession>A0A1W1C9S4</accession>
<dbReference type="EMBL" id="FPHF01000067">
    <property type="protein sequence ID" value="SFV62441.1"/>
    <property type="molecule type" value="Genomic_DNA"/>
</dbReference>
<gene>
    <name evidence="1" type="ORF">MNB_SM-4-1779</name>
</gene>